<name>A0ABY7NQN7_9SPHN</name>
<evidence type="ECO:0000313" key="4">
    <source>
        <dbReference type="Proteomes" id="UP001210865"/>
    </source>
</evidence>
<feature type="region of interest" description="Disordered" evidence="1">
    <location>
        <begin position="16"/>
        <end position="94"/>
    </location>
</feature>
<keyword evidence="4" id="KW-1185">Reference proteome</keyword>
<evidence type="ECO:0008006" key="5">
    <source>
        <dbReference type="Google" id="ProtNLM"/>
    </source>
</evidence>
<feature type="chain" id="PRO_5046880562" description="Phosphate starvation-inducible protein PsiF" evidence="2">
    <location>
        <begin position="19"/>
        <end position="94"/>
    </location>
</feature>
<sequence>MKMILFASALALSTAAMAQDTTAPATPPADATAPATPDAAAAPAAPDATAPAADASAAAPAADDSNLPTCSKTVTDKCQQGGKATAHKHWKKKK</sequence>
<proteinExistence type="predicted"/>
<feature type="compositionally biased region" description="Low complexity" evidence="1">
    <location>
        <begin position="16"/>
        <end position="64"/>
    </location>
</feature>
<feature type="signal peptide" evidence="2">
    <location>
        <begin position="1"/>
        <end position="18"/>
    </location>
</feature>
<protein>
    <recommendedName>
        <fullName evidence="5">Phosphate starvation-inducible protein PsiF</fullName>
    </recommendedName>
</protein>
<dbReference type="Proteomes" id="UP001210865">
    <property type="component" value="Chromosome"/>
</dbReference>
<dbReference type="RefSeq" id="WP_270078139.1">
    <property type="nucleotide sequence ID" value="NZ_CP115174.1"/>
</dbReference>
<evidence type="ECO:0000256" key="1">
    <source>
        <dbReference type="SAM" id="MobiDB-lite"/>
    </source>
</evidence>
<keyword evidence="2" id="KW-0732">Signal</keyword>
<evidence type="ECO:0000256" key="2">
    <source>
        <dbReference type="SAM" id="SignalP"/>
    </source>
</evidence>
<gene>
    <name evidence="3" type="ORF">PBT88_05095</name>
</gene>
<accession>A0ABY7NQN7</accession>
<organism evidence="3 4">
    <name type="scientific">Sphingomonas abietis</name>
    <dbReference type="NCBI Taxonomy" id="3012344"/>
    <lineage>
        <taxon>Bacteria</taxon>
        <taxon>Pseudomonadati</taxon>
        <taxon>Pseudomonadota</taxon>
        <taxon>Alphaproteobacteria</taxon>
        <taxon>Sphingomonadales</taxon>
        <taxon>Sphingomonadaceae</taxon>
        <taxon>Sphingomonas</taxon>
    </lineage>
</organism>
<feature type="compositionally biased region" description="Basic residues" evidence="1">
    <location>
        <begin position="85"/>
        <end position="94"/>
    </location>
</feature>
<reference evidence="3 4" key="1">
    <citation type="submission" date="2022-12" db="EMBL/GenBank/DDBJ databases">
        <title>Sphingomonas abieness sp. nov., an endophytic bacterium isolated from Abies koreana.</title>
        <authorList>
            <person name="Jiang L."/>
            <person name="Lee J."/>
        </authorList>
    </citation>
    <scope>NUCLEOTIDE SEQUENCE [LARGE SCALE GENOMIC DNA]</scope>
    <source>
        <strain evidence="4">PAMB 00755</strain>
    </source>
</reference>
<feature type="compositionally biased region" description="Polar residues" evidence="1">
    <location>
        <begin position="66"/>
        <end position="78"/>
    </location>
</feature>
<evidence type="ECO:0000313" key="3">
    <source>
        <dbReference type="EMBL" id="WBO23507.1"/>
    </source>
</evidence>
<dbReference type="EMBL" id="CP115174">
    <property type="protein sequence ID" value="WBO23507.1"/>
    <property type="molecule type" value="Genomic_DNA"/>
</dbReference>